<name>L8B9I5_PHLRA</name>
<feature type="transmembrane region" description="Helical" evidence="1">
    <location>
        <begin position="15"/>
        <end position="33"/>
    </location>
</feature>
<evidence type="ECO:0000256" key="1">
    <source>
        <dbReference type="SAM" id="Phobius"/>
    </source>
</evidence>
<organism evidence="2">
    <name type="scientific">Phlebia radiata</name>
    <name type="common">White-rot fungus</name>
    <dbReference type="NCBI Taxonomy" id="5308"/>
    <lineage>
        <taxon>Eukaryota</taxon>
        <taxon>Fungi</taxon>
        <taxon>Dikarya</taxon>
        <taxon>Basidiomycota</taxon>
        <taxon>Agaricomycotina</taxon>
        <taxon>Agaricomycetes</taxon>
        <taxon>Polyporales</taxon>
        <taxon>Meruliaceae</taxon>
        <taxon>Phlebia</taxon>
    </lineage>
</organism>
<dbReference type="GeneID" id="14469558"/>
<keyword evidence="1" id="KW-0812">Transmembrane</keyword>
<proteinExistence type="predicted"/>
<evidence type="ECO:0000313" key="2">
    <source>
        <dbReference type="EMBL" id="CCF07385.1"/>
    </source>
</evidence>
<accession>L8B9I5</accession>
<gene>
    <name evidence="2" type="ORF">Pra_mt0317</name>
</gene>
<reference evidence="2" key="1">
    <citation type="journal article" date="2014" name="PLoS ONE">
        <title>Mitochondrial Genome of Phlebia radiata Is the Second Largest (156 kbp) among Fungi and Features Signs of Genome Flexibility and Recent Recombination Events.</title>
        <authorList>
            <person name="Salavirta H."/>
            <person name="Oksanen I."/>
            <person name="Kuuskeri J."/>
            <person name="Makela M."/>
            <person name="Laine P."/>
            <person name="Paulin L."/>
            <person name="Lundell T."/>
        </authorList>
    </citation>
    <scope>NUCLEOTIDE SEQUENCE</scope>
    <source>
        <strain evidence="2">79</strain>
    </source>
</reference>
<keyword evidence="2" id="KW-0496">Mitochondrion</keyword>
<sequence>MAWPSLRSLAKLERAAGHIGSEILQVVTFFILIRSGYYQQSRILVNARKSELANWNLKPS</sequence>
<keyword evidence="1" id="KW-0472">Membrane</keyword>
<geneLocation type="mitochondrion" evidence="2"/>
<protein>
    <submittedName>
        <fullName evidence="2">Uncharacterized protein</fullName>
    </submittedName>
</protein>
<dbReference type="EMBL" id="HE613568">
    <property type="protein sequence ID" value="CCF07385.1"/>
    <property type="molecule type" value="Genomic_DNA"/>
</dbReference>
<dbReference type="AlphaFoldDB" id="L8B9I5"/>
<dbReference type="RefSeq" id="YP_007374945.1">
    <property type="nucleotide sequence ID" value="NC_020148.1"/>
</dbReference>
<keyword evidence="1" id="KW-1133">Transmembrane helix</keyword>